<protein>
    <submittedName>
        <fullName evidence="1">Uncharacterized protein</fullName>
    </submittedName>
</protein>
<proteinExistence type="predicted"/>
<accession>A0A1W9KUA7</accession>
<reference evidence="1 2" key="1">
    <citation type="submission" date="2017-01" db="EMBL/GenBank/DDBJ databases">
        <title>Novel large sulfur bacteria in the metagenomes of groundwater-fed chemosynthetic microbial mats in the Lake Huron basin.</title>
        <authorList>
            <person name="Sharrar A.M."/>
            <person name="Flood B.E."/>
            <person name="Bailey J.V."/>
            <person name="Jones D.S."/>
            <person name="Biddanda B."/>
            <person name="Ruberg S.A."/>
            <person name="Marcus D.N."/>
            <person name="Dick G.J."/>
        </authorList>
    </citation>
    <scope>NUCLEOTIDE SEQUENCE [LARGE SCALE GENOMIC DNA]</scope>
    <source>
        <strain evidence="1">A7</strain>
    </source>
</reference>
<sequence length="137" mass="15325">MNQHELLAQEWTTLQNNHEWHERSALLIKLAAVALCAGAWVAEQRPWLPGALTVLLWLQEAILKTWQTRLADRLMAIEATFQRTASGGDAPFQLHSQWHARRHGLAGLLAGYGRSALRPTVAFPYALLLVLILAPAF</sequence>
<evidence type="ECO:0000313" key="2">
    <source>
        <dbReference type="Proteomes" id="UP000192505"/>
    </source>
</evidence>
<dbReference type="AlphaFoldDB" id="A0A1W9KUA7"/>
<evidence type="ECO:0000313" key="1">
    <source>
        <dbReference type="EMBL" id="OQW87639.1"/>
    </source>
</evidence>
<comment type="caution">
    <text evidence="1">The sequence shown here is derived from an EMBL/GenBank/DDBJ whole genome shotgun (WGS) entry which is preliminary data.</text>
</comment>
<name>A0A1W9KUA7_9BURK</name>
<dbReference type="Proteomes" id="UP000192505">
    <property type="component" value="Unassembled WGS sequence"/>
</dbReference>
<gene>
    <name evidence="1" type="ORF">BWK72_12025</name>
</gene>
<organism evidence="1 2">
    <name type="scientific">Rhodoferax ferrireducens</name>
    <dbReference type="NCBI Taxonomy" id="192843"/>
    <lineage>
        <taxon>Bacteria</taxon>
        <taxon>Pseudomonadati</taxon>
        <taxon>Pseudomonadota</taxon>
        <taxon>Betaproteobacteria</taxon>
        <taxon>Burkholderiales</taxon>
        <taxon>Comamonadaceae</taxon>
        <taxon>Rhodoferax</taxon>
    </lineage>
</organism>
<dbReference type="EMBL" id="MTEI01000007">
    <property type="protein sequence ID" value="OQW87639.1"/>
    <property type="molecule type" value="Genomic_DNA"/>
</dbReference>